<dbReference type="Pfam" id="PF08661">
    <property type="entry name" value="Rep_fac-A_3"/>
    <property type="match status" value="1"/>
</dbReference>
<evidence type="ECO:0000313" key="4">
    <source>
        <dbReference type="EnsemblMetazoa" id="Aqu2.1.42068_001"/>
    </source>
</evidence>
<protein>
    <recommendedName>
        <fullName evidence="6">Replication factor A protein 3</fullName>
    </recommendedName>
</protein>
<proteinExistence type="inferred from homology"/>
<dbReference type="Proteomes" id="UP000007879">
    <property type="component" value="Unassembled WGS sequence"/>
</dbReference>
<dbReference type="AlphaFoldDB" id="A0A1X7VRM6"/>
<dbReference type="GO" id="GO:0006260">
    <property type="term" value="P:DNA replication"/>
    <property type="evidence" value="ECO:0007669"/>
    <property type="project" value="InterPro"/>
</dbReference>
<dbReference type="GO" id="GO:0003697">
    <property type="term" value="F:single-stranded DNA binding"/>
    <property type="evidence" value="ECO:0007669"/>
    <property type="project" value="TreeGrafter"/>
</dbReference>
<dbReference type="OrthoDB" id="188186at2759"/>
<keyword evidence="5" id="KW-1185">Reference proteome</keyword>
<dbReference type="GO" id="GO:0006298">
    <property type="term" value="P:mismatch repair"/>
    <property type="evidence" value="ECO:0007669"/>
    <property type="project" value="TreeGrafter"/>
</dbReference>
<dbReference type="SUPFAM" id="SSF50249">
    <property type="entry name" value="Nucleic acid-binding proteins"/>
    <property type="match status" value="1"/>
</dbReference>
<reference evidence="5" key="1">
    <citation type="journal article" date="2010" name="Nature">
        <title>The Amphimedon queenslandica genome and the evolution of animal complexity.</title>
        <authorList>
            <person name="Srivastava M."/>
            <person name="Simakov O."/>
            <person name="Chapman J."/>
            <person name="Fahey B."/>
            <person name="Gauthier M.E."/>
            <person name="Mitros T."/>
            <person name="Richards G.S."/>
            <person name="Conaco C."/>
            <person name="Dacre M."/>
            <person name="Hellsten U."/>
            <person name="Larroux C."/>
            <person name="Putnam N.H."/>
            <person name="Stanke M."/>
            <person name="Adamska M."/>
            <person name="Darling A."/>
            <person name="Degnan S.M."/>
            <person name="Oakley T.H."/>
            <person name="Plachetzki D.C."/>
            <person name="Zhai Y."/>
            <person name="Adamski M."/>
            <person name="Calcino A."/>
            <person name="Cummins S.F."/>
            <person name="Goodstein D.M."/>
            <person name="Harris C."/>
            <person name="Jackson D.J."/>
            <person name="Leys S.P."/>
            <person name="Shu S."/>
            <person name="Woodcroft B.J."/>
            <person name="Vervoort M."/>
            <person name="Kosik K.S."/>
            <person name="Manning G."/>
            <person name="Degnan B.M."/>
            <person name="Rokhsar D.S."/>
        </authorList>
    </citation>
    <scope>NUCLEOTIDE SEQUENCE [LARGE SCALE GENOMIC DNA]</scope>
</reference>
<organism evidence="4">
    <name type="scientific">Amphimedon queenslandica</name>
    <name type="common">Sponge</name>
    <dbReference type="NCBI Taxonomy" id="400682"/>
    <lineage>
        <taxon>Eukaryota</taxon>
        <taxon>Metazoa</taxon>
        <taxon>Porifera</taxon>
        <taxon>Demospongiae</taxon>
        <taxon>Heteroscleromorpha</taxon>
        <taxon>Haplosclerida</taxon>
        <taxon>Niphatidae</taxon>
        <taxon>Amphimedon</taxon>
    </lineage>
</organism>
<dbReference type="GO" id="GO:0006284">
    <property type="term" value="P:base-excision repair"/>
    <property type="evidence" value="ECO:0007669"/>
    <property type="project" value="TreeGrafter"/>
</dbReference>
<keyword evidence="3" id="KW-0539">Nucleus</keyword>
<comment type="subcellular location">
    <subcellularLocation>
        <location evidence="1">Nucleus</location>
    </subcellularLocation>
</comment>
<gene>
    <name evidence="4" type="primary">105314528</name>
</gene>
<name>A0A1X7VRM6_AMPQE</name>
<dbReference type="PANTHER" id="PTHR15114">
    <property type="entry name" value="REPLICATION PROTEIN A3"/>
    <property type="match status" value="1"/>
</dbReference>
<dbReference type="GO" id="GO:0003684">
    <property type="term" value="F:damaged DNA binding"/>
    <property type="evidence" value="ECO:0007669"/>
    <property type="project" value="TreeGrafter"/>
</dbReference>
<evidence type="ECO:0000256" key="3">
    <source>
        <dbReference type="ARBA" id="ARBA00023242"/>
    </source>
</evidence>
<evidence type="ECO:0000256" key="1">
    <source>
        <dbReference type="ARBA" id="ARBA00004123"/>
    </source>
</evidence>
<dbReference type="InterPro" id="IPR012340">
    <property type="entry name" value="NA-bd_OB-fold"/>
</dbReference>
<evidence type="ECO:0008006" key="6">
    <source>
        <dbReference type="Google" id="ProtNLM"/>
    </source>
</evidence>
<dbReference type="GO" id="GO:0035861">
    <property type="term" value="C:site of double-strand break"/>
    <property type="evidence" value="ECO:0007669"/>
    <property type="project" value="TreeGrafter"/>
</dbReference>
<sequence length="111" mass="12280">MEASPRVNGSQLPKYIGQTVSIVGRTKGLGTTSGLRSVQLESSDKKNINIHFQQPLSEPLSLFVEVIGRVEPDLSISVSRTSNWGDNLDIDIYDEIVQLLPQYPALFSYNT</sequence>
<dbReference type="GO" id="GO:0006289">
    <property type="term" value="P:nucleotide-excision repair"/>
    <property type="evidence" value="ECO:0007669"/>
    <property type="project" value="TreeGrafter"/>
</dbReference>
<dbReference type="PANTHER" id="PTHR15114:SF1">
    <property type="entry name" value="REPLICATION PROTEIN A 14 KDA SUBUNIT"/>
    <property type="match status" value="1"/>
</dbReference>
<dbReference type="Gene3D" id="2.40.50.140">
    <property type="entry name" value="Nucleic acid-binding proteins"/>
    <property type="match status" value="1"/>
</dbReference>
<evidence type="ECO:0000313" key="5">
    <source>
        <dbReference type="Proteomes" id="UP000007879"/>
    </source>
</evidence>
<dbReference type="CDD" id="cd04479">
    <property type="entry name" value="RPA3"/>
    <property type="match status" value="1"/>
</dbReference>
<accession>A0A1X7VRM6</accession>
<dbReference type="EnsemblMetazoa" id="XM_011408750.2">
    <property type="protein sequence ID" value="XP_011407052.1"/>
    <property type="gene ID" value="LOC105314528"/>
</dbReference>
<dbReference type="InParanoid" id="A0A1X7VRM6"/>
<dbReference type="STRING" id="400682.A0A1X7VRM6"/>
<evidence type="ECO:0000256" key="2">
    <source>
        <dbReference type="ARBA" id="ARBA00009761"/>
    </source>
</evidence>
<comment type="similarity">
    <text evidence="2">Belongs to the replication factor A protein 3 family.</text>
</comment>
<dbReference type="KEGG" id="aqu:105314528"/>
<reference evidence="4" key="2">
    <citation type="submission" date="2017-05" db="UniProtKB">
        <authorList>
            <consortium name="EnsemblMetazoa"/>
        </authorList>
    </citation>
    <scope>IDENTIFICATION</scope>
</reference>
<dbReference type="EnsemblMetazoa" id="Aqu2.1.42068_001">
    <property type="protein sequence ID" value="Aqu2.1.42068_001"/>
    <property type="gene ID" value="Aqu2.1.42068"/>
</dbReference>
<dbReference type="GO" id="GO:0005662">
    <property type="term" value="C:DNA replication factor A complex"/>
    <property type="evidence" value="ECO:0007669"/>
    <property type="project" value="TreeGrafter"/>
</dbReference>
<dbReference type="InterPro" id="IPR013970">
    <property type="entry name" value="Rfa2"/>
</dbReference>
<dbReference type="OMA" id="NINIHFQ"/>
<dbReference type="GO" id="GO:0000724">
    <property type="term" value="P:double-strand break repair via homologous recombination"/>
    <property type="evidence" value="ECO:0007669"/>
    <property type="project" value="TreeGrafter"/>
</dbReference>